<comment type="cofactor">
    <cofactor evidence="1">
        <name>Zn(2+)</name>
        <dbReference type="ChEBI" id="CHEBI:29105"/>
    </cofactor>
</comment>
<accession>A0A0A0NW48</accession>
<dbReference type="Gene3D" id="3.90.180.10">
    <property type="entry name" value="Medium-chain alcohol dehydrogenases, catalytic domain"/>
    <property type="match status" value="1"/>
</dbReference>
<comment type="caution">
    <text evidence="12">The sequence shown here is derived from an EMBL/GenBank/DDBJ whole genome shotgun (WGS) entry which is preliminary data.</text>
</comment>
<dbReference type="RefSeq" id="WP_020872926.1">
    <property type="nucleotide sequence ID" value="NC_022785.1"/>
</dbReference>
<comment type="function">
    <text evidence="3">Catalyzes the oxidation of 2-deoxy-scyllo-inosamine (DOIA) with NAD(+) or NADP(+), forming 3-amino-2,3-dideoxy-scyllo-inosose (amino-DOI).</text>
</comment>
<dbReference type="HOGENOM" id="CLU_026673_11_0_11"/>
<evidence type="ECO:0000256" key="3">
    <source>
        <dbReference type="ARBA" id="ARBA00037678"/>
    </source>
</evidence>
<reference evidence="12 13" key="1">
    <citation type="journal article" date="2018" name="J. Biol. Chem.">
        <title>Discovery of the actinoplanic acid pathway in Streptomyces rapamycinicus reveals a genetically conserved synergism with rapamycin.</title>
        <authorList>
            <person name="Mrak P."/>
            <person name="Krastel P."/>
            <person name="Pivk Lukancic P."/>
            <person name="Tao J."/>
            <person name="Pistorius D."/>
            <person name="Moore C.M."/>
        </authorList>
    </citation>
    <scope>NUCLEOTIDE SEQUENCE [LARGE SCALE GENOMIC DNA]</scope>
    <source>
        <strain evidence="12 13">NRRL 5491</strain>
    </source>
</reference>
<evidence type="ECO:0000256" key="7">
    <source>
        <dbReference type="ARBA" id="ARBA00039387"/>
    </source>
</evidence>
<keyword evidence="2" id="KW-0560">Oxidoreductase</keyword>
<evidence type="ECO:0000256" key="6">
    <source>
        <dbReference type="ARBA" id="ARBA00039102"/>
    </source>
</evidence>
<dbReference type="Proteomes" id="UP000281594">
    <property type="component" value="Unassembled WGS sequence"/>
</dbReference>
<dbReference type="InterPro" id="IPR050129">
    <property type="entry name" value="Zn_alcohol_dh"/>
</dbReference>
<evidence type="ECO:0000259" key="10">
    <source>
        <dbReference type="Pfam" id="PF00107"/>
    </source>
</evidence>
<sequence>MRAVRNTDQGIVVAEADEPEAPGVRLTVAATGICGTDVNFATGGVQGYTYGHEFAGTAPDGRCYAVEPTVYCGECDQCRAGHVQRCAAPEHGTLGIFRDGGMCDAVTVAENMLVPLPDGLDVRDACLVEPASVAWHGVRSAALTPGERVAVVGGGSIGLLAAAATRQRGSDVDIEVRHKHQRIAAERLEVGSAEGVYDVVIDAAGSETGLARCAELTRPGGRVVLLGVYQHTIPIPGVVSLVKELTYVHSIAYSRHDGIRDTEQAAALLAGDPTIAQTVITHRFPLDEAAEAFRVAGDRASGAIKVVLHP</sequence>
<gene>
    <name evidence="12" type="ORF">D3C57_103295</name>
</gene>
<dbReference type="InterPro" id="IPR013149">
    <property type="entry name" value="ADH-like_C"/>
</dbReference>
<protein>
    <recommendedName>
        <fullName evidence="7">2-deoxy-scyllo-inosamine dehydrogenase</fullName>
        <ecNumber evidence="6">1.1.1.329</ecNumber>
    </recommendedName>
</protein>
<comment type="similarity">
    <text evidence="5">Belongs to the zinc-containing alcohol dehydrogenase family. DOIA dehydrogenase subfamily.</text>
</comment>
<dbReference type="AlphaFoldDB" id="A0A0A0NW48"/>
<evidence type="ECO:0000256" key="5">
    <source>
        <dbReference type="ARBA" id="ARBA00038004"/>
    </source>
</evidence>
<evidence type="ECO:0000256" key="8">
    <source>
        <dbReference type="ARBA" id="ARBA00048685"/>
    </source>
</evidence>
<dbReference type="Pfam" id="PF00107">
    <property type="entry name" value="ADH_zinc_N"/>
    <property type="match status" value="1"/>
</dbReference>
<dbReference type="KEGG" id="src:M271_40325"/>
<dbReference type="InterPro" id="IPR011032">
    <property type="entry name" value="GroES-like_sf"/>
</dbReference>
<comment type="pathway">
    <text evidence="4">Metabolic intermediate biosynthesis; 2-deoxystreptamine biosynthesis; 2-deoxystreptamine from D-glucose 6-phosphate: step 3/4.</text>
</comment>
<evidence type="ECO:0000256" key="4">
    <source>
        <dbReference type="ARBA" id="ARBA00037908"/>
    </source>
</evidence>
<dbReference type="InterPro" id="IPR036291">
    <property type="entry name" value="NAD(P)-bd_dom_sf"/>
</dbReference>
<feature type="domain" description="Alcohol dehydrogenase-like N-terminal" evidence="11">
    <location>
        <begin position="24"/>
        <end position="118"/>
    </location>
</feature>
<dbReference type="STRING" id="1343740.M271_40325"/>
<evidence type="ECO:0000259" key="11">
    <source>
        <dbReference type="Pfam" id="PF08240"/>
    </source>
</evidence>
<dbReference type="EC" id="1.1.1.329" evidence="6"/>
<evidence type="ECO:0000256" key="2">
    <source>
        <dbReference type="ARBA" id="ARBA00023002"/>
    </source>
</evidence>
<feature type="domain" description="Alcohol dehydrogenase-like C-terminal" evidence="10">
    <location>
        <begin position="194"/>
        <end position="266"/>
    </location>
</feature>
<dbReference type="PANTHER" id="PTHR43401:SF2">
    <property type="entry name" value="L-THREONINE 3-DEHYDROGENASE"/>
    <property type="match status" value="1"/>
</dbReference>
<name>A0A0A0NW48_STRRN</name>
<dbReference type="Gene3D" id="3.40.50.720">
    <property type="entry name" value="NAD(P)-binding Rossmann-like Domain"/>
    <property type="match status" value="1"/>
</dbReference>
<dbReference type="InterPro" id="IPR013154">
    <property type="entry name" value="ADH-like_N"/>
</dbReference>
<dbReference type="Pfam" id="PF08240">
    <property type="entry name" value="ADH_N"/>
    <property type="match status" value="1"/>
</dbReference>
<evidence type="ECO:0000313" key="13">
    <source>
        <dbReference type="Proteomes" id="UP000281594"/>
    </source>
</evidence>
<proteinExistence type="inferred from homology"/>
<evidence type="ECO:0000256" key="1">
    <source>
        <dbReference type="ARBA" id="ARBA00001947"/>
    </source>
</evidence>
<organism evidence="12 13">
    <name type="scientific">Streptomyces rapamycinicus (strain ATCC 29253 / DSM 41530 / NRRL 5491 / AYB-994)</name>
    <name type="common">Streptomyces hygroscopicus (strain ATCC 29253)</name>
    <dbReference type="NCBI Taxonomy" id="1343740"/>
    <lineage>
        <taxon>Bacteria</taxon>
        <taxon>Bacillati</taxon>
        <taxon>Actinomycetota</taxon>
        <taxon>Actinomycetes</taxon>
        <taxon>Kitasatosporales</taxon>
        <taxon>Streptomycetaceae</taxon>
        <taxon>Streptomyces</taxon>
        <taxon>Streptomyces violaceusniger group</taxon>
    </lineage>
</organism>
<evidence type="ECO:0000313" key="12">
    <source>
        <dbReference type="EMBL" id="RLV77362.1"/>
    </source>
</evidence>
<comment type="catalytic activity">
    <reaction evidence="8">
        <text>2-deoxy-scyllo-inosamine + NAD(+) = 3-amino-2,3-dideoxy-scyllo-inosose + NADH + H(+)</text>
        <dbReference type="Rhea" id="RHEA:33883"/>
        <dbReference type="ChEBI" id="CHEBI:15378"/>
        <dbReference type="ChEBI" id="CHEBI:57540"/>
        <dbReference type="ChEBI" id="CHEBI:57945"/>
        <dbReference type="ChEBI" id="CHEBI:65002"/>
        <dbReference type="ChEBI" id="CHEBI:65003"/>
        <dbReference type="EC" id="1.1.1.329"/>
    </reaction>
</comment>
<comment type="catalytic activity">
    <reaction evidence="9">
        <text>2-deoxy-scyllo-inosamine + NADP(+) = 3-amino-2,3-dideoxy-scyllo-inosose + NADPH + H(+)</text>
        <dbReference type="Rhea" id="RHEA:33879"/>
        <dbReference type="ChEBI" id="CHEBI:15378"/>
        <dbReference type="ChEBI" id="CHEBI:57783"/>
        <dbReference type="ChEBI" id="CHEBI:58349"/>
        <dbReference type="ChEBI" id="CHEBI:65002"/>
        <dbReference type="ChEBI" id="CHEBI:65003"/>
        <dbReference type="EC" id="1.1.1.329"/>
    </reaction>
</comment>
<dbReference type="SUPFAM" id="SSF50129">
    <property type="entry name" value="GroES-like"/>
    <property type="match status" value="1"/>
</dbReference>
<dbReference type="SUPFAM" id="SSF51735">
    <property type="entry name" value="NAD(P)-binding Rossmann-fold domains"/>
    <property type="match status" value="1"/>
</dbReference>
<dbReference type="GO" id="GO:0016491">
    <property type="term" value="F:oxidoreductase activity"/>
    <property type="evidence" value="ECO:0007669"/>
    <property type="project" value="UniProtKB-KW"/>
</dbReference>
<dbReference type="eggNOG" id="COG1063">
    <property type="taxonomic scope" value="Bacteria"/>
</dbReference>
<dbReference type="EMBL" id="QYCY01000001">
    <property type="protein sequence ID" value="RLV77362.1"/>
    <property type="molecule type" value="Genomic_DNA"/>
</dbReference>
<dbReference type="PANTHER" id="PTHR43401">
    <property type="entry name" value="L-THREONINE 3-DEHYDROGENASE"/>
    <property type="match status" value="1"/>
</dbReference>
<evidence type="ECO:0000256" key="9">
    <source>
        <dbReference type="ARBA" id="ARBA00049085"/>
    </source>
</evidence>